<dbReference type="AlphaFoldDB" id="A0A8K0UCI1"/>
<evidence type="ECO:0000313" key="2">
    <source>
        <dbReference type="Proteomes" id="UP000813824"/>
    </source>
</evidence>
<proteinExistence type="predicted"/>
<reference evidence="1" key="1">
    <citation type="journal article" date="2021" name="New Phytol.">
        <title>Evolutionary innovations through gain and loss of genes in the ectomycorrhizal Boletales.</title>
        <authorList>
            <person name="Wu G."/>
            <person name="Miyauchi S."/>
            <person name="Morin E."/>
            <person name="Kuo A."/>
            <person name="Drula E."/>
            <person name="Varga T."/>
            <person name="Kohler A."/>
            <person name="Feng B."/>
            <person name="Cao Y."/>
            <person name="Lipzen A."/>
            <person name="Daum C."/>
            <person name="Hundley H."/>
            <person name="Pangilinan J."/>
            <person name="Johnson J."/>
            <person name="Barry K."/>
            <person name="LaButti K."/>
            <person name="Ng V."/>
            <person name="Ahrendt S."/>
            <person name="Min B."/>
            <person name="Choi I.G."/>
            <person name="Park H."/>
            <person name="Plett J.M."/>
            <person name="Magnuson J."/>
            <person name="Spatafora J.W."/>
            <person name="Nagy L.G."/>
            <person name="Henrissat B."/>
            <person name="Grigoriev I.V."/>
            <person name="Yang Z.L."/>
            <person name="Xu J."/>
            <person name="Martin F.M."/>
        </authorList>
    </citation>
    <scope>NUCLEOTIDE SEQUENCE</scope>
    <source>
        <strain evidence="1">KKN 215</strain>
    </source>
</reference>
<protein>
    <submittedName>
        <fullName evidence="1">Uncharacterized protein</fullName>
    </submittedName>
</protein>
<dbReference type="Proteomes" id="UP000813824">
    <property type="component" value="Unassembled WGS sequence"/>
</dbReference>
<organism evidence="1 2">
    <name type="scientific">Cristinia sonorae</name>
    <dbReference type="NCBI Taxonomy" id="1940300"/>
    <lineage>
        <taxon>Eukaryota</taxon>
        <taxon>Fungi</taxon>
        <taxon>Dikarya</taxon>
        <taxon>Basidiomycota</taxon>
        <taxon>Agaricomycotina</taxon>
        <taxon>Agaricomycetes</taxon>
        <taxon>Agaricomycetidae</taxon>
        <taxon>Agaricales</taxon>
        <taxon>Pleurotineae</taxon>
        <taxon>Stephanosporaceae</taxon>
        <taxon>Cristinia</taxon>
    </lineage>
</organism>
<keyword evidence="2" id="KW-1185">Reference proteome</keyword>
<sequence length="129" mass="14895">NRITTTGRPAEIGQWIRIKRRNFSKPLITRPETTLPTFISCWRIWYLGMQPMWRGNTWPLRYISTDIDDDSWAPVQYAGPNGFFLVVFAVASWLSVLPKSDSRDPDILEVISDVLWLLRCIPPVDTDSA</sequence>
<gene>
    <name evidence="1" type="ORF">BXZ70DRAFT_903069</name>
</gene>
<accession>A0A8K0UCI1</accession>
<dbReference type="EMBL" id="JAEVFJ010000090">
    <property type="protein sequence ID" value="KAH8069586.1"/>
    <property type="molecule type" value="Genomic_DNA"/>
</dbReference>
<comment type="caution">
    <text evidence="1">The sequence shown here is derived from an EMBL/GenBank/DDBJ whole genome shotgun (WGS) entry which is preliminary data.</text>
</comment>
<evidence type="ECO:0000313" key="1">
    <source>
        <dbReference type="EMBL" id="KAH8069586.1"/>
    </source>
</evidence>
<name>A0A8K0UCI1_9AGAR</name>
<dbReference type="OrthoDB" id="3010079at2759"/>
<feature type="non-terminal residue" evidence="1">
    <location>
        <position position="1"/>
    </location>
</feature>